<evidence type="ECO:0000313" key="2">
    <source>
        <dbReference type="EMBL" id="KAL3763403.1"/>
    </source>
</evidence>
<feature type="chain" id="PRO_5044829635" evidence="1">
    <location>
        <begin position="32"/>
        <end position="216"/>
    </location>
</feature>
<sequence length="216" mass="23313">MTRRSSRGMALSAAQLAVVALLLLAAAGCDGFITITSRFGGSISISLDGDNIILPSSSSSSIAAHRNFHSMGEEIGDNNNYSDDGIQMHQRRDALNNMFRHSIAMVTLASTISTSTTAFALDMDEFESNILSKDTTNDISPKLNDDEALCKYGAPGKAMGEACARANIQRKLPGDVDVSGKVDRGDYLKCRYEYPIIGDKYVKTRVCKPSGEWEAS</sequence>
<proteinExistence type="predicted"/>
<dbReference type="AlphaFoldDB" id="A0ABD3MKL9"/>
<gene>
    <name evidence="2" type="ORF">ACHAWU_001976</name>
</gene>
<accession>A0ABD3MKL9</accession>
<evidence type="ECO:0000313" key="3">
    <source>
        <dbReference type="Proteomes" id="UP001530293"/>
    </source>
</evidence>
<feature type="signal peptide" evidence="1">
    <location>
        <begin position="1"/>
        <end position="31"/>
    </location>
</feature>
<organism evidence="2 3">
    <name type="scientific">Discostella pseudostelligera</name>
    <dbReference type="NCBI Taxonomy" id="259834"/>
    <lineage>
        <taxon>Eukaryota</taxon>
        <taxon>Sar</taxon>
        <taxon>Stramenopiles</taxon>
        <taxon>Ochrophyta</taxon>
        <taxon>Bacillariophyta</taxon>
        <taxon>Coscinodiscophyceae</taxon>
        <taxon>Thalassiosirophycidae</taxon>
        <taxon>Stephanodiscales</taxon>
        <taxon>Stephanodiscaceae</taxon>
        <taxon>Discostella</taxon>
    </lineage>
</organism>
<keyword evidence="3" id="KW-1185">Reference proteome</keyword>
<keyword evidence="1" id="KW-0732">Signal</keyword>
<reference evidence="2 3" key="1">
    <citation type="submission" date="2024-10" db="EMBL/GenBank/DDBJ databases">
        <title>Updated reference genomes for cyclostephanoid diatoms.</title>
        <authorList>
            <person name="Roberts W.R."/>
            <person name="Alverson A.J."/>
        </authorList>
    </citation>
    <scope>NUCLEOTIDE SEQUENCE [LARGE SCALE GENOMIC DNA]</scope>
    <source>
        <strain evidence="2 3">AJA232-27</strain>
    </source>
</reference>
<dbReference type="Proteomes" id="UP001530293">
    <property type="component" value="Unassembled WGS sequence"/>
</dbReference>
<dbReference type="EMBL" id="JALLBG020000123">
    <property type="protein sequence ID" value="KAL3763403.1"/>
    <property type="molecule type" value="Genomic_DNA"/>
</dbReference>
<dbReference type="PROSITE" id="PS51257">
    <property type="entry name" value="PROKAR_LIPOPROTEIN"/>
    <property type="match status" value="1"/>
</dbReference>
<evidence type="ECO:0000256" key="1">
    <source>
        <dbReference type="SAM" id="SignalP"/>
    </source>
</evidence>
<protein>
    <submittedName>
        <fullName evidence="2">Uncharacterized protein</fullName>
    </submittedName>
</protein>
<name>A0ABD3MKL9_9STRA</name>
<comment type="caution">
    <text evidence="2">The sequence shown here is derived from an EMBL/GenBank/DDBJ whole genome shotgun (WGS) entry which is preliminary data.</text>
</comment>